<gene>
    <name evidence="1" type="ORF">ABT39_MTgene1632</name>
</gene>
<sequence length="62" mass="7307">MLPYRMLPLFMRGSISIWKWLSPTYDSTMMYFEPDYSTLLCVPPNPLLQFLLLGPSYQTLDI</sequence>
<protein>
    <submittedName>
        <fullName evidence="1">Uncharacterized protein</fullName>
    </submittedName>
</protein>
<organism evidence="1">
    <name type="scientific">Picea glauca</name>
    <name type="common">White spruce</name>
    <name type="synonym">Pinus glauca</name>
    <dbReference type="NCBI Taxonomy" id="3330"/>
    <lineage>
        <taxon>Eukaryota</taxon>
        <taxon>Viridiplantae</taxon>
        <taxon>Streptophyta</taxon>
        <taxon>Embryophyta</taxon>
        <taxon>Tracheophyta</taxon>
        <taxon>Spermatophyta</taxon>
        <taxon>Pinopsida</taxon>
        <taxon>Pinidae</taxon>
        <taxon>Conifers I</taxon>
        <taxon>Pinales</taxon>
        <taxon>Pinaceae</taxon>
        <taxon>Picea</taxon>
    </lineage>
</organism>
<dbReference type="AlphaFoldDB" id="A0A101LWB7"/>
<reference evidence="1" key="1">
    <citation type="journal article" date="2015" name="Genome Biol. Evol.">
        <title>Organellar Genomes of White Spruce (Picea glauca): Assembly and Annotation.</title>
        <authorList>
            <person name="Jackman S.D."/>
            <person name="Warren R.L."/>
            <person name="Gibb E.A."/>
            <person name="Vandervalk B.P."/>
            <person name="Mohamadi H."/>
            <person name="Chu J."/>
            <person name="Raymond A."/>
            <person name="Pleasance S."/>
            <person name="Coope R."/>
            <person name="Wildung M.R."/>
            <person name="Ritland C.E."/>
            <person name="Bousquet J."/>
            <person name="Jones S.J."/>
            <person name="Bohlmann J."/>
            <person name="Birol I."/>
        </authorList>
    </citation>
    <scope>NUCLEOTIDE SEQUENCE [LARGE SCALE GENOMIC DNA]</scope>
    <source>
        <tissue evidence="1">Flushing bud</tissue>
    </source>
</reference>
<dbReference type="EMBL" id="LKAM01000011">
    <property type="protein sequence ID" value="KUM46530.1"/>
    <property type="molecule type" value="Genomic_DNA"/>
</dbReference>
<proteinExistence type="predicted"/>
<name>A0A101LWB7_PICGL</name>
<geneLocation type="mitochondrion" evidence="1"/>
<comment type="caution">
    <text evidence="1">The sequence shown here is derived from an EMBL/GenBank/DDBJ whole genome shotgun (WGS) entry which is preliminary data.</text>
</comment>
<accession>A0A101LWB7</accession>
<keyword evidence="1" id="KW-0496">Mitochondrion</keyword>
<evidence type="ECO:0000313" key="1">
    <source>
        <dbReference type="EMBL" id="KUM46530.1"/>
    </source>
</evidence>